<gene>
    <name evidence="8" type="primary">obg</name>
    <name evidence="11" type="ORF">C9I82_013</name>
</gene>
<dbReference type="PROSITE" id="PS51883">
    <property type="entry name" value="OBG"/>
    <property type="match status" value="1"/>
</dbReference>
<protein>
    <recommendedName>
        <fullName evidence="8">GTPase Obg</fullName>
        <ecNumber evidence="8">3.6.5.-</ecNumber>
    </recommendedName>
    <alternativeName>
        <fullName evidence="8">GTP-binding protein Obg</fullName>
    </alternativeName>
</protein>
<dbReference type="HAMAP" id="MF_01454">
    <property type="entry name" value="GTPase_Obg"/>
    <property type="match status" value="1"/>
</dbReference>
<dbReference type="GO" id="GO:0042254">
    <property type="term" value="P:ribosome biogenesis"/>
    <property type="evidence" value="ECO:0007669"/>
    <property type="project" value="UniProtKB-UniRule"/>
</dbReference>
<dbReference type="InterPro" id="IPR045086">
    <property type="entry name" value="OBG_GTPase"/>
</dbReference>
<feature type="domain" description="Obg" evidence="10">
    <location>
        <begin position="13"/>
        <end position="171"/>
    </location>
</feature>
<dbReference type="InterPro" id="IPR027417">
    <property type="entry name" value="P-loop_NTPase"/>
</dbReference>
<dbReference type="Gene3D" id="2.70.210.12">
    <property type="entry name" value="GTP1/OBG domain"/>
    <property type="match status" value="1"/>
</dbReference>
<organism evidence="11 12">
    <name type="scientific">Candidatus Purcelliella pentastirinorum</name>
    <dbReference type="NCBI Taxonomy" id="472834"/>
    <lineage>
        <taxon>Bacteria</taxon>
        <taxon>Pseudomonadati</taxon>
        <taxon>Pseudomonadota</taxon>
        <taxon>Gammaproteobacteria</taxon>
        <taxon>Enterobacterales</taxon>
        <taxon>Enterobacteriaceae</taxon>
        <taxon>Candidatus Purcelliella</taxon>
    </lineage>
</organism>
<evidence type="ECO:0000259" key="9">
    <source>
        <dbReference type="PROSITE" id="PS51710"/>
    </source>
</evidence>
<sequence>MNFLYIFMEYLKMKFVDEVVICASGGTGGNGCISFKHNKNMSYPIPDGGDGGDGGNVWLLADRNLSNLIDYKFKKYIIASNGKNGGSNGRSGKNGRDIIIKVPIGTLIIDYDTGATIIDIINCNQKILLVKGGKKGLGNIHCKLFSNSFLNNKNNGSISKKHFFLFRFIFLANVGMLGMPNVGKSTFVTKISNVKSKIGLYPFTTIRPHLGVVRLNKENCFTIADIPGLIEGASKGVGMGVDFLKHLERCDILLHMISLSSMKVKNIINDINIIIYELTKYKNLLSNKTCWLLFNKMDLFNLNEIKDIVNAVIKKLCWKSNYYIISAINNTGIKNLCWDIVNFINKNISKM</sequence>
<dbReference type="Gene3D" id="3.40.50.300">
    <property type="entry name" value="P-loop containing nucleotide triphosphate hydrolases"/>
    <property type="match status" value="1"/>
</dbReference>
<keyword evidence="6 8" id="KW-0460">Magnesium</keyword>
<evidence type="ECO:0000256" key="6">
    <source>
        <dbReference type="ARBA" id="ARBA00022842"/>
    </source>
</evidence>
<feature type="binding site" evidence="8">
    <location>
        <begin position="295"/>
        <end position="298"/>
    </location>
    <ligand>
        <name>GTP</name>
        <dbReference type="ChEBI" id="CHEBI:37565"/>
    </ligand>
</feature>
<evidence type="ECO:0000256" key="7">
    <source>
        <dbReference type="ARBA" id="ARBA00023134"/>
    </source>
</evidence>
<feature type="domain" description="OBG-type G" evidence="9">
    <location>
        <begin position="172"/>
        <end position="345"/>
    </location>
</feature>
<evidence type="ECO:0000313" key="11">
    <source>
        <dbReference type="EMBL" id="AXN01995.1"/>
    </source>
</evidence>
<dbReference type="InterPro" id="IPR006074">
    <property type="entry name" value="GTP1-OBG_CS"/>
</dbReference>
<name>A0A346DZ40_9ENTR</name>
<feature type="binding site" evidence="8">
    <location>
        <begin position="225"/>
        <end position="228"/>
    </location>
    <ligand>
        <name>GTP</name>
        <dbReference type="ChEBI" id="CHEBI:37565"/>
    </ligand>
</feature>
<dbReference type="PRINTS" id="PR00326">
    <property type="entry name" value="GTP1OBG"/>
</dbReference>
<dbReference type="PIRSF" id="PIRSF002401">
    <property type="entry name" value="GTP_bd_Obg/CgtA"/>
    <property type="match status" value="1"/>
</dbReference>
<dbReference type="PROSITE" id="PS00905">
    <property type="entry name" value="GTP1_OBG"/>
    <property type="match status" value="1"/>
</dbReference>
<dbReference type="GO" id="GO:0005525">
    <property type="term" value="F:GTP binding"/>
    <property type="evidence" value="ECO:0007669"/>
    <property type="project" value="UniProtKB-UniRule"/>
</dbReference>
<dbReference type="NCBIfam" id="NF008956">
    <property type="entry name" value="PRK12299.1"/>
    <property type="match status" value="1"/>
</dbReference>
<evidence type="ECO:0000256" key="8">
    <source>
        <dbReference type="HAMAP-Rule" id="MF_01454"/>
    </source>
</evidence>
<accession>A0A346DZ40</accession>
<feature type="binding site" evidence="8">
    <location>
        <begin position="326"/>
        <end position="328"/>
    </location>
    <ligand>
        <name>GTP</name>
        <dbReference type="ChEBI" id="CHEBI:37565"/>
    </ligand>
</feature>
<feature type="binding site" evidence="8">
    <location>
        <begin position="178"/>
        <end position="185"/>
    </location>
    <ligand>
        <name>GTP</name>
        <dbReference type="ChEBI" id="CHEBI:37565"/>
    </ligand>
</feature>
<dbReference type="GO" id="GO:0005737">
    <property type="term" value="C:cytoplasm"/>
    <property type="evidence" value="ECO:0007669"/>
    <property type="project" value="UniProtKB-SubCell"/>
</dbReference>
<dbReference type="FunFam" id="2.70.210.12:FF:000001">
    <property type="entry name" value="GTPase Obg"/>
    <property type="match status" value="1"/>
</dbReference>
<dbReference type="KEGG" id="ppet:C9I82_013"/>
<evidence type="ECO:0000256" key="3">
    <source>
        <dbReference type="ARBA" id="ARBA00022723"/>
    </source>
</evidence>
<dbReference type="SUPFAM" id="SSF52540">
    <property type="entry name" value="P-loop containing nucleoside triphosphate hydrolases"/>
    <property type="match status" value="1"/>
</dbReference>
<comment type="subunit">
    <text evidence="8">Monomer.</text>
</comment>
<feature type="binding site" evidence="8">
    <location>
        <position position="185"/>
    </location>
    <ligand>
        <name>Mg(2+)</name>
        <dbReference type="ChEBI" id="CHEBI:18420"/>
    </ligand>
</feature>
<evidence type="ECO:0000313" key="12">
    <source>
        <dbReference type="Proteomes" id="UP000256856"/>
    </source>
</evidence>
<comment type="similarity">
    <text evidence="1 8">Belongs to the TRAFAC class OBG-HflX-like GTPase superfamily. OBG GTPase family.</text>
</comment>
<dbReference type="GO" id="GO:0000287">
    <property type="term" value="F:magnesium ion binding"/>
    <property type="evidence" value="ECO:0007669"/>
    <property type="project" value="InterPro"/>
</dbReference>
<dbReference type="CDD" id="cd01898">
    <property type="entry name" value="Obg"/>
    <property type="match status" value="1"/>
</dbReference>
<dbReference type="InterPro" id="IPR036726">
    <property type="entry name" value="GTP1_OBG_dom_sf"/>
</dbReference>
<dbReference type="InterPro" id="IPR006073">
    <property type="entry name" value="GTP-bd"/>
</dbReference>
<comment type="cofactor">
    <cofactor evidence="8">
        <name>Mg(2+)</name>
        <dbReference type="ChEBI" id="CHEBI:18420"/>
    </cofactor>
</comment>
<evidence type="ECO:0000259" key="10">
    <source>
        <dbReference type="PROSITE" id="PS51883"/>
    </source>
</evidence>
<dbReference type="PROSITE" id="PS51710">
    <property type="entry name" value="G_OBG"/>
    <property type="match status" value="1"/>
</dbReference>
<dbReference type="InterPro" id="IPR014100">
    <property type="entry name" value="GTP-bd_Obg/CgtA"/>
</dbReference>
<dbReference type="Proteomes" id="UP000256856">
    <property type="component" value="Chromosome"/>
</dbReference>
<dbReference type="SUPFAM" id="SSF82051">
    <property type="entry name" value="Obg GTP-binding protein N-terminal domain"/>
    <property type="match status" value="1"/>
</dbReference>
<feature type="binding site" evidence="8">
    <location>
        <begin position="203"/>
        <end position="207"/>
    </location>
    <ligand>
        <name>GTP</name>
        <dbReference type="ChEBI" id="CHEBI:37565"/>
    </ligand>
</feature>
<keyword evidence="2 8" id="KW-0963">Cytoplasm</keyword>
<dbReference type="Pfam" id="PF01926">
    <property type="entry name" value="MMR_HSR1"/>
    <property type="match status" value="1"/>
</dbReference>
<dbReference type="GO" id="GO:0043022">
    <property type="term" value="F:ribosome binding"/>
    <property type="evidence" value="ECO:0007669"/>
    <property type="project" value="UniProtKB-ARBA"/>
</dbReference>
<dbReference type="AlphaFoldDB" id="A0A346DZ40"/>
<keyword evidence="4 8" id="KW-0547">Nucleotide-binding</keyword>
<dbReference type="EMBL" id="CP028374">
    <property type="protein sequence ID" value="AXN01995.1"/>
    <property type="molecule type" value="Genomic_DNA"/>
</dbReference>
<keyword evidence="7 8" id="KW-0342">GTP-binding</keyword>
<dbReference type="InterPro" id="IPR006169">
    <property type="entry name" value="GTP1_OBG_dom"/>
</dbReference>
<dbReference type="PANTHER" id="PTHR11702">
    <property type="entry name" value="DEVELOPMENTALLY REGULATED GTP-BINDING PROTEIN-RELATED"/>
    <property type="match status" value="1"/>
</dbReference>
<evidence type="ECO:0000256" key="4">
    <source>
        <dbReference type="ARBA" id="ARBA00022741"/>
    </source>
</evidence>
<evidence type="ECO:0000256" key="1">
    <source>
        <dbReference type="ARBA" id="ARBA00007699"/>
    </source>
</evidence>
<reference evidence="11 12" key="1">
    <citation type="submission" date="2018-03" db="EMBL/GenBank/DDBJ databases">
        <title>A parallel universe: an anciently diverged bacterial symbiosis in a Hawaiian planthopper (Hemiptera: Cixiidae) reveals rearranged nutritional responsibilities.</title>
        <authorList>
            <person name="Bennett G."/>
            <person name="Mao M."/>
        </authorList>
    </citation>
    <scope>NUCLEOTIDE SEQUENCE [LARGE SCALE GENOMIC DNA]</scope>
    <source>
        <strain evidence="11 12">OLIH</strain>
    </source>
</reference>
<proteinExistence type="inferred from homology"/>
<feature type="binding site" evidence="8">
    <location>
        <position position="205"/>
    </location>
    <ligand>
        <name>Mg(2+)</name>
        <dbReference type="ChEBI" id="CHEBI:18420"/>
    </ligand>
</feature>
<dbReference type="PANTHER" id="PTHR11702:SF31">
    <property type="entry name" value="MITOCHONDRIAL RIBOSOME-ASSOCIATED GTPASE 2"/>
    <property type="match status" value="1"/>
</dbReference>
<keyword evidence="3 8" id="KW-0479">Metal-binding</keyword>
<evidence type="ECO:0000256" key="2">
    <source>
        <dbReference type="ARBA" id="ARBA00022490"/>
    </source>
</evidence>
<dbReference type="InterPro" id="IPR031167">
    <property type="entry name" value="G_OBG"/>
</dbReference>
<keyword evidence="12" id="KW-1185">Reference proteome</keyword>
<dbReference type="EC" id="3.6.5.-" evidence="8"/>
<comment type="function">
    <text evidence="8">An essential GTPase which binds GTP, GDP and possibly (p)ppGpp with moderate affinity, with high nucleotide exchange rates and a fairly low GTP hydrolysis rate. Plays a role in control of the cell cycle, stress response, ribosome biogenesis and in those bacteria that undergo differentiation, in morphogenesis control.</text>
</comment>
<keyword evidence="5 8" id="KW-0378">Hydrolase</keyword>
<dbReference type="Pfam" id="PF01018">
    <property type="entry name" value="GTP1_OBG"/>
    <property type="match status" value="1"/>
</dbReference>
<dbReference type="GO" id="GO:0003924">
    <property type="term" value="F:GTPase activity"/>
    <property type="evidence" value="ECO:0007669"/>
    <property type="project" value="UniProtKB-UniRule"/>
</dbReference>
<dbReference type="NCBIfam" id="TIGR02729">
    <property type="entry name" value="Obg_CgtA"/>
    <property type="match status" value="1"/>
</dbReference>
<comment type="subcellular location">
    <subcellularLocation>
        <location evidence="8">Cytoplasm</location>
    </subcellularLocation>
</comment>
<evidence type="ECO:0000256" key="5">
    <source>
        <dbReference type="ARBA" id="ARBA00022801"/>
    </source>
</evidence>